<reference evidence="1" key="2">
    <citation type="submission" date="2025-08" db="UniProtKB">
        <authorList>
            <consortium name="Ensembl"/>
        </authorList>
    </citation>
    <scope>IDENTIFICATION</scope>
</reference>
<dbReference type="Proteomes" id="UP000694553">
    <property type="component" value="Unassembled WGS sequence"/>
</dbReference>
<organism evidence="1 2">
    <name type="scientific">Corvus moneduloides</name>
    <name type="common">New Caledonian crow</name>
    <dbReference type="NCBI Taxonomy" id="1196302"/>
    <lineage>
        <taxon>Eukaryota</taxon>
        <taxon>Metazoa</taxon>
        <taxon>Chordata</taxon>
        <taxon>Craniata</taxon>
        <taxon>Vertebrata</taxon>
        <taxon>Euteleostomi</taxon>
        <taxon>Archelosauria</taxon>
        <taxon>Archosauria</taxon>
        <taxon>Dinosauria</taxon>
        <taxon>Saurischia</taxon>
        <taxon>Theropoda</taxon>
        <taxon>Coelurosauria</taxon>
        <taxon>Aves</taxon>
        <taxon>Neognathae</taxon>
        <taxon>Neoaves</taxon>
        <taxon>Telluraves</taxon>
        <taxon>Australaves</taxon>
        <taxon>Passeriformes</taxon>
        <taxon>Corvoidea</taxon>
        <taxon>Corvidae</taxon>
        <taxon>Corvus</taxon>
    </lineage>
</organism>
<dbReference type="GO" id="GO:0001570">
    <property type="term" value="P:vasculogenesis"/>
    <property type="evidence" value="ECO:0007669"/>
    <property type="project" value="TreeGrafter"/>
</dbReference>
<accession>A0A8U7M3D9</accession>
<protein>
    <submittedName>
        <fullName evidence="1">Uncharacterized protein</fullName>
    </submittedName>
</protein>
<evidence type="ECO:0000313" key="2">
    <source>
        <dbReference type="Proteomes" id="UP000694553"/>
    </source>
</evidence>
<dbReference type="PANTHER" id="PTHR21642:SF4">
    <property type="entry name" value="CEREBRAL CAVERNOUS MALFORMATIONS 2 PROTEIN"/>
    <property type="match status" value="1"/>
</dbReference>
<evidence type="ECO:0000313" key="1">
    <source>
        <dbReference type="Ensembl" id="ENSCMUP00000035147.1"/>
    </source>
</evidence>
<dbReference type="PANTHER" id="PTHR21642">
    <property type="entry name" value="CEREBRAL CAVERNOUS MALFORMATIONS PROTEIN 2 HOMOLOG"/>
    <property type="match status" value="1"/>
</dbReference>
<reference evidence="2" key="1">
    <citation type="submission" date="2019-10" db="EMBL/GenBank/DDBJ databases">
        <title>Corvus moneduloides (New Caledonian crow) genome, bCorMon1, primary haplotype.</title>
        <authorList>
            <person name="Rutz C."/>
            <person name="Fungtammasan C."/>
            <person name="Mountcastle J."/>
            <person name="Formenti G."/>
            <person name="Chow W."/>
            <person name="Howe K."/>
            <person name="Steele M.P."/>
            <person name="Fernandes J."/>
            <person name="Gilbert M.T.P."/>
            <person name="Fedrigo O."/>
            <person name="Jarvis E.D."/>
            <person name="Gemmell N."/>
        </authorList>
    </citation>
    <scope>NUCLEOTIDE SEQUENCE [LARGE SCALE GENOMIC DNA]</scope>
</reference>
<reference evidence="1" key="3">
    <citation type="submission" date="2025-09" db="UniProtKB">
        <authorList>
            <consortium name="Ensembl"/>
        </authorList>
    </citation>
    <scope>IDENTIFICATION</scope>
</reference>
<sequence length="187" mass="20721">MFSAPLDPIFFSLAHEDQERQDVVVLRGGKQGMGHWSHMSKEFLDPPGIVSPFKRVFLKGEKGRDKKAQEKVTERRPLHTVVVALPDRVEPDLLLHDYIEKEVKVSTRALSIGNAFLISQLALGTHSPCPKSLSSSPEAPLGTGRGSEVSVEPLFSTHVPTSHPFPGFPWSISMTHSAMSRIVCMLW</sequence>
<dbReference type="InterPro" id="IPR026159">
    <property type="entry name" value="Malcavernin"/>
</dbReference>
<name>A0A8U7M3D9_CORMO</name>
<keyword evidence="2" id="KW-1185">Reference proteome</keyword>
<dbReference type="Ensembl" id="ENSCMUT00000031422.1">
    <property type="protein sequence ID" value="ENSCMUP00000035147.1"/>
    <property type="gene ID" value="ENSCMUG00000018915.1"/>
</dbReference>
<dbReference type="GO" id="GO:0007507">
    <property type="term" value="P:heart development"/>
    <property type="evidence" value="ECO:0007669"/>
    <property type="project" value="TreeGrafter"/>
</dbReference>
<dbReference type="AlphaFoldDB" id="A0A8U7M3D9"/>
<proteinExistence type="predicted"/>